<dbReference type="AlphaFoldDB" id="A0A918WF16"/>
<gene>
    <name evidence="3" type="ORF">GCM10010507_13920</name>
</gene>
<reference evidence="3" key="1">
    <citation type="journal article" date="2014" name="Int. J. Syst. Evol. Microbiol.">
        <title>Complete genome sequence of Corynebacterium casei LMG S-19264T (=DSM 44701T), isolated from a smear-ripened cheese.</title>
        <authorList>
            <consortium name="US DOE Joint Genome Institute (JGI-PGF)"/>
            <person name="Walter F."/>
            <person name="Albersmeier A."/>
            <person name="Kalinowski J."/>
            <person name="Ruckert C."/>
        </authorList>
    </citation>
    <scope>NUCLEOTIDE SEQUENCE</scope>
    <source>
        <strain evidence="3">JCM 4633</strain>
    </source>
</reference>
<evidence type="ECO:0000256" key="1">
    <source>
        <dbReference type="SAM" id="Phobius"/>
    </source>
</evidence>
<keyword evidence="1" id="KW-0812">Transmembrane</keyword>
<keyword evidence="1" id="KW-1133">Transmembrane helix</keyword>
<sequence>MRYRARCLLLLSALVAALTLTGPAEAAPHDVPAARTAAAFAHPAPSVSASPVREPSPQPADLSAAGLLRASLPGFLAGLASGTVLAVGGWIVKRLTRRRSAP</sequence>
<feature type="signal peptide" evidence="2">
    <location>
        <begin position="1"/>
        <end position="26"/>
    </location>
</feature>
<keyword evidence="1" id="KW-0472">Membrane</keyword>
<dbReference type="Proteomes" id="UP000646244">
    <property type="component" value="Unassembled WGS sequence"/>
</dbReference>
<accession>A0A918WF16</accession>
<feature type="transmembrane region" description="Helical" evidence="1">
    <location>
        <begin position="72"/>
        <end position="92"/>
    </location>
</feature>
<evidence type="ECO:0000313" key="3">
    <source>
        <dbReference type="EMBL" id="GHC40858.1"/>
    </source>
</evidence>
<evidence type="ECO:0000313" key="4">
    <source>
        <dbReference type="Proteomes" id="UP000646244"/>
    </source>
</evidence>
<protein>
    <recommendedName>
        <fullName evidence="5">Tat pathway signal sequence domain protein</fullName>
    </recommendedName>
</protein>
<proteinExistence type="predicted"/>
<dbReference type="RefSeq" id="WP_190108735.1">
    <property type="nucleotide sequence ID" value="NZ_BMVB01000003.1"/>
</dbReference>
<evidence type="ECO:0000256" key="2">
    <source>
        <dbReference type="SAM" id="SignalP"/>
    </source>
</evidence>
<reference evidence="3" key="2">
    <citation type="submission" date="2020-09" db="EMBL/GenBank/DDBJ databases">
        <authorList>
            <person name="Sun Q."/>
            <person name="Ohkuma M."/>
        </authorList>
    </citation>
    <scope>NUCLEOTIDE SEQUENCE</scope>
    <source>
        <strain evidence="3">JCM 4633</strain>
    </source>
</reference>
<dbReference type="EMBL" id="BMVB01000003">
    <property type="protein sequence ID" value="GHC40858.1"/>
    <property type="molecule type" value="Genomic_DNA"/>
</dbReference>
<evidence type="ECO:0008006" key="5">
    <source>
        <dbReference type="Google" id="ProtNLM"/>
    </source>
</evidence>
<comment type="caution">
    <text evidence="3">The sequence shown here is derived from an EMBL/GenBank/DDBJ whole genome shotgun (WGS) entry which is preliminary data.</text>
</comment>
<organism evidence="3 4">
    <name type="scientific">Streptomyces cinnamoneus</name>
    <name type="common">Streptoverticillium cinnamoneum</name>
    <dbReference type="NCBI Taxonomy" id="53446"/>
    <lineage>
        <taxon>Bacteria</taxon>
        <taxon>Bacillati</taxon>
        <taxon>Actinomycetota</taxon>
        <taxon>Actinomycetes</taxon>
        <taxon>Kitasatosporales</taxon>
        <taxon>Streptomycetaceae</taxon>
        <taxon>Streptomyces</taxon>
        <taxon>Streptomyces cinnamoneus group</taxon>
    </lineage>
</organism>
<name>A0A918WF16_STRCJ</name>
<keyword evidence="2" id="KW-0732">Signal</keyword>
<feature type="chain" id="PRO_5036779621" description="Tat pathway signal sequence domain protein" evidence="2">
    <location>
        <begin position="27"/>
        <end position="102"/>
    </location>
</feature>